<dbReference type="CDD" id="cd07377">
    <property type="entry name" value="WHTH_GntR"/>
    <property type="match status" value="1"/>
</dbReference>
<dbReference type="InterPro" id="IPR050679">
    <property type="entry name" value="Bact_HTH_transcr_reg"/>
</dbReference>
<protein>
    <submittedName>
        <fullName evidence="5">GntR family transcriptional regulator</fullName>
    </submittedName>
</protein>
<evidence type="ECO:0000256" key="2">
    <source>
        <dbReference type="ARBA" id="ARBA00023125"/>
    </source>
</evidence>
<dbReference type="GO" id="GO:0003700">
    <property type="term" value="F:DNA-binding transcription factor activity"/>
    <property type="evidence" value="ECO:0007669"/>
    <property type="project" value="InterPro"/>
</dbReference>
<keyword evidence="3" id="KW-0804">Transcription</keyword>
<accession>A0A3A9JS27</accession>
<reference evidence="5 8" key="1">
    <citation type="submission" date="2018-09" db="EMBL/GenBank/DDBJ databases">
        <title>Roseomonas sp. nov., isolated from feces of Tibetan antelopes in the Qinghai-Tibet plateau, China.</title>
        <authorList>
            <person name="Tian Z."/>
        </authorList>
    </citation>
    <scope>NUCLEOTIDE SEQUENCE [LARGE SCALE GENOMIC DNA]</scope>
    <source>
        <strain evidence="6 7">Z23</strain>
        <strain evidence="5 8">Z24</strain>
    </source>
</reference>
<dbReference type="Gene3D" id="1.10.10.10">
    <property type="entry name" value="Winged helix-like DNA-binding domain superfamily/Winged helix DNA-binding domain"/>
    <property type="match status" value="1"/>
</dbReference>
<dbReference type="Pfam" id="PF07702">
    <property type="entry name" value="UTRA"/>
    <property type="match status" value="1"/>
</dbReference>
<dbReference type="PRINTS" id="PR00035">
    <property type="entry name" value="HTHGNTR"/>
</dbReference>
<dbReference type="Pfam" id="PF00392">
    <property type="entry name" value="GntR"/>
    <property type="match status" value="1"/>
</dbReference>
<name>A0A3A9JS27_9PROT</name>
<dbReference type="PANTHER" id="PTHR44846:SF17">
    <property type="entry name" value="GNTR-FAMILY TRANSCRIPTIONAL REGULATOR"/>
    <property type="match status" value="1"/>
</dbReference>
<dbReference type="SMART" id="SM00345">
    <property type="entry name" value="HTH_GNTR"/>
    <property type="match status" value="1"/>
</dbReference>
<evidence type="ECO:0000259" key="4">
    <source>
        <dbReference type="PROSITE" id="PS50949"/>
    </source>
</evidence>
<dbReference type="InterPro" id="IPR011663">
    <property type="entry name" value="UTRA"/>
</dbReference>
<organism evidence="5 8">
    <name type="scientific">Teichococcus wenyumeiae</name>
    <dbReference type="NCBI Taxonomy" id="2478470"/>
    <lineage>
        <taxon>Bacteria</taxon>
        <taxon>Pseudomonadati</taxon>
        <taxon>Pseudomonadota</taxon>
        <taxon>Alphaproteobacteria</taxon>
        <taxon>Acetobacterales</taxon>
        <taxon>Roseomonadaceae</taxon>
        <taxon>Roseomonas</taxon>
    </lineage>
</organism>
<dbReference type="SMART" id="SM00866">
    <property type="entry name" value="UTRA"/>
    <property type="match status" value="1"/>
</dbReference>
<dbReference type="SUPFAM" id="SSF64288">
    <property type="entry name" value="Chorismate lyase-like"/>
    <property type="match status" value="1"/>
</dbReference>
<sequence>MPSSVIEPRYASLAREIAREIVDGRHPVGSQMPPEVEMAAERGVSRATMRAALDRLEQLGLISRRRRAGTRVAALRPNNRSAYLQSLAGIGDLLQYAAETRREITGFEDVVADAALDRALGLRAGQHWLRITSLRIPAAGGPALCWTEIHGDAEAAPPGLEARLRGPDAGELVATVLANWSGRPIAEVVQEISAAGIPANGVAEALGVQAGDHALRITRRYLDPAGAPLAVSVSLHPADRFTYVTRLRRSASPTAE</sequence>
<dbReference type="Proteomes" id="UP000278036">
    <property type="component" value="Unassembled WGS sequence"/>
</dbReference>
<evidence type="ECO:0000313" key="7">
    <source>
        <dbReference type="Proteomes" id="UP000274097"/>
    </source>
</evidence>
<dbReference type="SUPFAM" id="SSF46785">
    <property type="entry name" value="Winged helix' DNA-binding domain"/>
    <property type="match status" value="1"/>
</dbReference>
<dbReference type="PROSITE" id="PS50949">
    <property type="entry name" value="HTH_GNTR"/>
    <property type="match status" value="1"/>
</dbReference>
<keyword evidence="7" id="KW-1185">Reference proteome</keyword>
<dbReference type="AlphaFoldDB" id="A0A3A9JS27"/>
<dbReference type="PANTHER" id="PTHR44846">
    <property type="entry name" value="MANNOSYL-D-GLYCERATE TRANSPORT/METABOLISM SYSTEM REPRESSOR MNGR-RELATED"/>
    <property type="match status" value="1"/>
</dbReference>
<dbReference type="EMBL" id="RFLX01000042">
    <property type="protein sequence ID" value="RMI16993.1"/>
    <property type="molecule type" value="Genomic_DNA"/>
</dbReference>
<keyword evidence="2" id="KW-0238">DNA-binding</keyword>
<gene>
    <name evidence="5" type="ORF">D6Z83_14225</name>
    <name evidence="6" type="ORF">EBE87_24435</name>
</gene>
<keyword evidence="1" id="KW-0805">Transcription regulation</keyword>
<dbReference type="EMBL" id="RAQU01000083">
    <property type="protein sequence ID" value="RKK03498.1"/>
    <property type="molecule type" value="Genomic_DNA"/>
</dbReference>
<evidence type="ECO:0000313" key="8">
    <source>
        <dbReference type="Proteomes" id="UP000278036"/>
    </source>
</evidence>
<evidence type="ECO:0000256" key="3">
    <source>
        <dbReference type="ARBA" id="ARBA00023163"/>
    </source>
</evidence>
<dbReference type="Gene3D" id="3.40.1410.10">
    <property type="entry name" value="Chorismate lyase-like"/>
    <property type="match status" value="1"/>
</dbReference>
<dbReference type="InParanoid" id="A0A3A9JS27"/>
<evidence type="ECO:0000313" key="5">
    <source>
        <dbReference type="EMBL" id="RKK03498.1"/>
    </source>
</evidence>
<evidence type="ECO:0000256" key="1">
    <source>
        <dbReference type="ARBA" id="ARBA00023015"/>
    </source>
</evidence>
<evidence type="ECO:0000313" key="6">
    <source>
        <dbReference type="EMBL" id="RMI16993.1"/>
    </source>
</evidence>
<dbReference type="InterPro" id="IPR000524">
    <property type="entry name" value="Tscrpt_reg_HTH_GntR"/>
</dbReference>
<dbReference type="InterPro" id="IPR036390">
    <property type="entry name" value="WH_DNA-bd_sf"/>
</dbReference>
<feature type="domain" description="HTH gntR-type" evidence="4">
    <location>
        <begin position="7"/>
        <end position="75"/>
    </location>
</feature>
<dbReference type="InterPro" id="IPR028978">
    <property type="entry name" value="Chorismate_lyase_/UTRA_dom_sf"/>
</dbReference>
<comment type="caution">
    <text evidence="5">The sequence shown here is derived from an EMBL/GenBank/DDBJ whole genome shotgun (WGS) entry which is preliminary data.</text>
</comment>
<proteinExistence type="predicted"/>
<dbReference type="InterPro" id="IPR036388">
    <property type="entry name" value="WH-like_DNA-bd_sf"/>
</dbReference>
<dbReference type="Proteomes" id="UP000274097">
    <property type="component" value="Unassembled WGS sequence"/>
</dbReference>
<dbReference type="GO" id="GO:0045892">
    <property type="term" value="P:negative regulation of DNA-templated transcription"/>
    <property type="evidence" value="ECO:0007669"/>
    <property type="project" value="TreeGrafter"/>
</dbReference>
<dbReference type="GO" id="GO:0003677">
    <property type="term" value="F:DNA binding"/>
    <property type="evidence" value="ECO:0007669"/>
    <property type="project" value="UniProtKB-KW"/>
</dbReference>